<reference evidence="3 4" key="1">
    <citation type="journal article" date="2018" name="Sci. Data">
        <title>The draft genome sequence of cork oak.</title>
        <authorList>
            <person name="Ramos A.M."/>
            <person name="Usie A."/>
            <person name="Barbosa P."/>
            <person name="Barros P.M."/>
            <person name="Capote T."/>
            <person name="Chaves I."/>
            <person name="Simoes F."/>
            <person name="Abreu I."/>
            <person name="Carrasquinho I."/>
            <person name="Faro C."/>
            <person name="Guimaraes J.B."/>
            <person name="Mendonca D."/>
            <person name="Nobrega F."/>
            <person name="Rodrigues L."/>
            <person name="Saibo N.J.M."/>
            <person name="Varela M.C."/>
            <person name="Egas C."/>
            <person name="Matos J."/>
            <person name="Miguel C.M."/>
            <person name="Oliveira M.M."/>
            <person name="Ricardo C.P."/>
            <person name="Goncalves S."/>
        </authorList>
    </citation>
    <scope>NUCLEOTIDE SEQUENCE [LARGE SCALE GENOMIC DNA]</scope>
    <source>
        <strain evidence="4">cv. HL8</strain>
    </source>
</reference>
<dbReference type="SUPFAM" id="SSF52029">
    <property type="entry name" value="GroEL apical domain-like"/>
    <property type="match status" value="2"/>
</dbReference>
<comment type="similarity">
    <text evidence="1">Belongs to the chaperonin (HSP60) family.</text>
</comment>
<dbReference type="GO" id="GO:0042026">
    <property type="term" value="P:protein refolding"/>
    <property type="evidence" value="ECO:0007669"/>
    <property type="project" value="InterPro"/>
</dbReference>
<dbReference type="InterPro" id="IPR027409">
    <property type="entry name" value="GroEL-like_apical_dom_sf"/>
</dbReference>
<dbReference type="PANTHER" id="PTHR45633">
    <property type="entry name" value="60 KDA HEAT SHOCK PROTEIN, MITOCHONDRIAL"/>
    <property type="match status" value="1"/>
</dbReference>
<dbReference type="AlphaFoldDB" id="A0AAW0KW08"/>
<dbReference type="Gene3D" id="3.50.7.10">
    <property type="entry name" value="GroEL"/>
    <property type="match status" value="2"/>
</dbReference>
<dbReference type="Proteomes" id="UP000237347">
    <property type="component" value="Unassembled WGS sequence"/>
</dbReference>
<name>A0AAW0KW08_QUESU</name>
<dbReference type="EMBL" id="PKMF04000205">
    <property type="protein sequence ID" value="KAK7843397.1"/>
    <property type="molecule type" value="Genomic_DNA"/>
</dbReference>
<dbReference type="GO" id="GO:0140662">
    <property type="term" value="F:ATP-dependent protein folding chaperone"/>
    <property type="evidence" value="ECO:0007669"/>
    <property type="project" value="InterPro"/>
</dbReference>
<gene>
    <name evidence="3" type="ORF">CFP56_012659</name>
</gene>
<evidence type="ECO:0000256" key="2">
    <source>
        <dbReference type="ARBA" id="ARBA00023186"/>
    </source>
</evidence>
<sequence length="225" mass="24865">VCAIKAPGFGENKRANLDDLAILIGGEVMQSFTPELVSNVCAIKAPGFGENKRANLDDLAILTGGEVITEDRYLTLDKVQFEMLGTAKKVSDSLDDTIILHGGGDKKLIEERCAEDLLLFTSESIKRAALQAISNDQVSVPSLIIVVFTHDLWLDHYKCYYQLFEDVYATCRRTTLLLVDFSAGRPLVNSCERGCPRTLNWLSLFAAKLICGVDRRVLPITEPLL</sequence>
<comment type="caution">
    <text evidence="3">The sequence shown here is derived from an EMBL/GenBank/DDBJ whole genome shotgun (WGS) entry which is preliminary data.</text>
</comment>
<feature type="non-terminal residue" evidence="3">
    <location>
        <position position="1"/>
    </location>
</feature>
<organism evidence="3 4">
    <name type="scientific">Quercus suber</name>
    <name type="common">Cork oak</name>
    <dbReference type="NCBI Taxonomy" id="58331"/>
    <lineage>
        <taxon>Eukaryota</taxon>
        <taxon>Viridiplantae</taxon>
        <taxon>Streptophyta</taxon>
        <taxon>Embryophyta</taxon>
        <taxon>Tracheophyta</taxon>
        <taxon>Spermatophyta</taxon>
        <taxon>Magnoliopsida</taxon>
        <taxon>eudicotyledons</taxon>
        <taxon>Gunneridae</taxon>
        <taxon>Pentapetalae</taxon>
        <taxon>rosids</taxon>
        <taxon>fabids</taxon>
        <taxon>Fagales</taxon>
        <taxon>Fagaceae</taxon>
        <taxon>Quercus</taxon>
    </lineage>
</organism>
<evidence type="ECO:0000256" key="1">
    <source>
        <dbReference type="ARBA" id="ARBA00006607"/>
    </source>
</evidence>
<dbReference type="InterPro" id="IPR001844">
    <property type="entry name" value="Cpn60/GroEL"/>
</dbReference>
<protein>
    <submittedName>
        <fullName evidence="3">Chaperonin cpn60-like 2</fullName>
    </submittedName>
</protein>
<accession>A0AAW0KW08</accession>
<proteinExistence type="inferred from homology"/>
<keyword evidence="4" id="KW-1185">Reference proteome</keyword>
<evidence type="ECO:0000313" key="3">
    <source>
        <dbReference type="EMBL" id="KAK7843397.1"/>
    </source>
</evidence>
<evidence type="ECO:0000313" key="4">
    <source>
        <dbReference type="Proteomes" id="UP000237347"/>
    </source>
</evidence>
<keyword evidence="2" id="KW-0143">Chaperone</keyword>